<dbReference type="Proteomes" id="UP000091918">
    <property type="component" value="Unassembled WGS sequence"/>
</dbReference>
<dbReference type="OrthoDB" id="164921at2759"/>
<dbReference type="EMBL" id="LGUA01000378">
    <property type="protein sequence ID" value="OAX81963.1"/>
    <property type="molecule type" value="Genomic_DNA"/>
</dbReference>
<sequence>MLIDAWHEDMLQELGNPGRGFMLWLRGIFSPLGLDRLAGAIFKGRNREDRVYGKRAYQNGKFIKAKLQENLVADSTTKSEISSARNIQSPSMRLVIVSSGIEMRKSQKWADKQKDLTNITDNLVAWDVVKGAPHEVWRTDDGKALLEDKLKQLVKL</sequence>
<dbReference type="STRING" id="1658172.A0A1B7NYY9"/>
<reference evidence="1 2" key="1">
    <citation type="submission" date="2015-07" db="EMBL/GenBank/DDBJ databases">
        <title>Emmonsia species relationships and genome sequence.</title>
        <authorList>
            <person name="Cuomo C.A."/>
            <person name="Schwartz I.S."/>
            <person name="Kenyon C."/>
            <person name="de Hoog G.S."/>
            <person name="Govender N.P."/>
            <person name="Botha A."/>
            <person name="Moreno L."/>
            <person name="de Vries M."/>
            <person name="Munoz J.F."/>
            <person name="Stielow J.B."/>
        </authorList>
    </citation>
    <scope>NUCLEOTIDE SEQUENCE [LARGE SCALE GENOMIC DNA]</scope>
    <source>
        <strain evidence="1 2">CBS 136260</strain>
    </source>
</reference>
<evidence type="ECO:0000313" key="1">
    <source>
        <dbReference type="EMBL" id="OAX81963.1"/>
    </source>
</evidence>
<accession>A0A1B7NYY9</accession>
<comment type="caution">
    <text evidence="1">The sequence shown here is derived from an EMBL/GenBank/DDBJ whole genome shotgun (WGS) entry which is preliminary data.</text>
</comment>
<proteinExistence type="predicted"/>
<organism evidence="1 2">
    <name type="scientific">Emergomyces africanus</name>
    <dbReference type="NCBI Taxonomy" id="1955775"/>
    <lineage>
        <taxon>Eukaryota</taxon>
        <taxon>Fungi</taxon>
        <taxon>Dikarya</taxon>
        <taxon>Ascomycota</taxon>
        <taxon>Pezizomycotina</taxon>
        <taxon>Eurotiomycetes</taxon>
        <taxon>Eurotiomycetidae</taxon>
        <taxon>Onygenales</taxon>
        <taxon>Ajellomycetaceae</taxon>
        <taxon>Emergomyces</taxon>
    </lineage>
</organism>
<gene>
    <name evidence="1" type="ORF">ACJ72_03692</name>
</gene>
<evidence type="ECO:0000313" key="2">
    <source>
        <dbReference type="Proteomes" id="UP000091918"/>
    </source>
</evidence>
<name>A0A1B7NYY9_9EURO</name>
<dbReference type="AlphaFoldDB" id="A0A1B7NYY9"/>
<keyword evidence="2" id="KW-1185">Reference proteome</keyword>
<protein>
    <submittedName>
        <fullName evidence="1">Uncharacterized protein</fullName>
    </submittedName>
</protein>